<evidence type="ECO:0000256" key="1">
    <source>
        <dbReference type="SAM" id="MobiDB-lite"/>
    </source>
</evidence>
<feature type="region of interest" description="Disordered" evidence="1">
    <location>
        <begin position="25"/>
        <end position="46"/>
    </location>
</feature>
<dbReference type="Proteomes" id="UP000000763">
    <property type="component" value="Chromosome 6"/>
</dbReference>
<organism evidence="2 3">
    <name type="scientific">Oryza sativa subsp. japonica</name>
    <name type="common">Rice</name>
    <dbReference type="NCBI Taxonomy" id="39947"/>
    <lineage>
        <taxon>Eukaryota</taxon>
        <taxon>Viridiplantae</taxon>
        <taxon>Streptophyta</taxon>
        <taxon>Embryophyta</taxon>
        <taxon>Tracheophyta</taxon>
        <taxon>Spermatophyta</taxon>
        <taxon>Magnoliopsida</taxon>
        <taxon>Liliopsida</taxon>
        <taxon>Poales</taxon>
        <taxon>Poaceae</taxon>
        <taxon>BOP clade</taxon>
        <taxon>Oryzoideae</taxon>
        <taxon>Oryzeae</taxon>
        <taxon>Oryzinae</taxon>
        <taxon>Oryza</taxon>
        <taxon>Oryza sativa</taxon>
    </lineage>
</organism>
<evidence type="ECO:0000313" key="2">
    <source>
        <dbReference type="EMBL" id="BAD37491.1"/>
    </source>
</evidence>
<protein>
    <submittedName>
        <fullName evidence="2">Uncharacterized protein</fullName>
    </submittedName>
</protein>
<dbReference type="AlphaFoldDB" id="Q67WH8"/>
<reference evidence="3" key="1">
    <citation type="journal article" date="2005" name="Nature">
        <title>The map-based sequence of the rice genome.</title>
        <authorList>
            <consortium name="International rice genome sequencing project (IRGSP)"/>
            <person name="Matsumoto T."/>
            <person name="Wu J."/>
            <person name="Kanamori H."/>
            <person name="Katayose Y."/>
            <person name="Fujisawa M."/>
            <person name="Namiki N."/>
            <person name="Mizuno H."/>
            <person name="Yamamoto K."/>
            <person name="Antonio B.A."/>
            <person name="Baba T."/>
            <person name="Sakata K."/>
            <person name="Nagamura Y."/>
            <person name="Aoki H."/>
            <person name="Arikawa K."/>
            <person name="Arita K."/>
            <person name="Bito T."/>
            <person name="Chiden Y."/>
            <person name="Fujitsuka N."/>
            <person name="Fukunaka R."/>
            <person name="Hamada M."/>
            <person name="Harada C."/>
            <person name="Hayashi A."/>
            <person name="Hijishita S."/>
            <person name="Honda M."/>
            <person name="Hosokawa S."/>
            <person name="Ichikawa Y."/>
            <person name="Idonuma A."/>
            <person name="Iijima M."/>
            <person name="Ikeda M."/>
            <person name="Ikeno M."/>
            <person name="Ito K."/>
            <person name="Ito S."/>
            <person name="Ito T."/>
            <person name="Ito Y."/>
            <person name="Ito Y."/>
            <person name="Iwabuchi A."/>
            <person name="Kamiya K."/>
            <person name="Karasawa W."/>
            <person name="Kurita K."/>
            <person name="Katagiri S."/>
            <person name="Kikuta A."/>
            <person name="Kobayashi H."/>
            <person name="Kobayashi N."/>
            <person name="Machita K."/>
            <person name="Maehara T."/>
            <person name="Masukawa M."/>
            <person name="Mizubayashi T."/>
            <person name="Mukai Y."/>
            <person name="Nagasaki H."/>
            <person name="Nagata Y."/>
            <person name="Naito S."/>
            <person name="Nakashima M."/>
            <person name="Nakama Y."/>
            <person name="Nakamichi Y."/>
            <person name="Nakamura M."/>
            <person name="Meguro A."/>
            <person name="Negishi M."/>
            <person name="Ohta I."/>
            <person name="Ohta T."/>
            <person name="Okamoto M."/>
            <person name="Ono N."/>
            <person name="Saji S."/>
            <person name="Sakaguchi M."/>
            <person name="Sakai K."/>
            <person name="Shibata M."/>
            <person name="Shimokawa T."/>
            <person name="Song J."/>
            <person name="Takazaki Y."/>
            <person name="Terasawa K."/>
            <person name="Tsugane M."/>
            <person name="Tsuji K."/>
            <person name="Ueda S."/>
            <person name="Waki K."/>
            <person name="Yamagata H."/>
            <person name="Yamamoto M."/>
            <person name="Yamamoto S."/>
            <person name="Yamane H."/>
            <person name="Yoshiki S."/>
            <person name="Yoshihara R."/>
            <person name="Yukawa K."/>
            <person name="Zhong H."/>
            <person name="Yano M."/>
            <person name="Yuan Q."/>
            <person name="Ouyang S."/>
            <person name="Liu J."/>
            <person name="Jones K.M."/>
            <person name="Gansberger K."/>
            <person name="Moffat K."/>
            <person name="Hill J."/>
            <person name="Bera J."/>
            <person name="Fadrosh D."/>
            <person name="Jin S."/>
            <person name="Johri S."/>
            <person name="Kim M."/>
            <person name="Overton L."/>
            <person name="Reardon M."/>
            <person name="Tsitrin T."/>
            <person name="Vuong H."/>
            <person name="Weaver B."/>
            <person name="Ciecko A."/>
            <person name="Tallon L."/>
            <person name="Jackson J."/>
            <person name="Pai G."/>
            <person name="Aken S.V."/>
            <person name="Utterback T."/>
            <person name="Reidmuller S."/>
            <person name="Feldblyum T."/>
            <person name="Hsiao J."/>
            <person name="Zismann V."/>
            <person name="Iobst S."/>
            <person name="de Vazeille A.R."/>
            <person name="Buell C.R."/>
            <person name="Ying K."/>
            <person name="Li Y."/>
            <person name="Lu T."/>
            <person name="Huang Y."/>
            <person name="Zhao Q."/>
            <person name="Feng Q."/>
            <person name="Zhang L."/>
            <person name="Zhu J."/>
            <person name="Weng Q."/>
            <person name="Mu J."/>
            <person name="Lu Y."/>
            <person name="Fan D."/>
            <person name="Liu Y."/>
            <person name="Guan J."/>
            <person name="Zhang Y."/>
            <person name="Yu S."/>
            <person name="Liu X."/>
            <person name="Zhang Y."/>
            <person name="Hong G."/>
            <person name="Han B."/>
            <person name="Choisne N."/>
            <person name="Demange N."/>
            <person name="Orjeda G."/>
            <person name="Samain S."/>
            <person name="Cattolico L."/>
            <person name="Pelletier E."/>
            <person name="Couloux A."/>
            <person name="Segurens B."/>
            <person name="Wincker P."/>
            <person name="D'Hont A."/>
            <person name="Scarpelli C."/>
            <person name="Weissenbach J."/>
            <person name="Salanoubat M."/>
            <person name="Quetier F."/>
            <person name="Yu Y."/>
            <person name="Kim H.R."/>
            <person name="Rambo T."/>
            <person name="Currie J."/>
            <person name="Collura K."/>
            <person name="Luo M."/>
            <person name="Yang T."/>
            <person name="Ammiraju J.S.S."/>
            <person name="Engler F."/>
            <person name="Soderlund C."/>
            <person name="Wing R.A."/>
            <person name="Palmer L.E."/>
            <person name="de la Bastide M."/>
            <person name="Spiegel L."/>
            <person name="Nascimento L."/>
            <person name="Zutavern T."/>
            <person name="O'Shaughnessy A."/>
            <person name="Dike S."/>
            <person name="Dedhia N."/>
            <person name="Preston R."/>
            <person name="Balija V."/>
            <person name="McCombie W.R."/>
            <person name="Chow T."/>
            <person name="Chen H."/>
            <person name="Chung M."/>
            <person name="Chen C."/>
            <person name="Shaw J."/>
            <person name="Wu H."/>
            <person name="Hsiao K."/>
            <person name="Chao Y."/>
            <person name="Chu M."/>
            <person name="Cheng C."/>
            <person name="Hour A."/>
            <person name="Lee P."/>
            <person name="Lin S."/>
            <person name="Lin Y."/>
            <person name="Liou J."/>
            <person name="Liu S."/>
            <person name="Hsing Y."/>
            <person name="Raghuvanshi S."/>
            <person name="Mohanty A."/>
            <person name="Bharti A.K."/>
            <person name="Gaur A."/>
            <person name="Gupta V."/>
            <person name="Kumar D."/>
            <person name="Ravi V."/>
            <person name="Vij S."/>
            <person name="Kapur A."/>
            <person name="Khurana P."/>
            <person name="Khurana P."/>
            <person name="Khurana J.P."/>
            <person name="Tyagi A.K."/>
            <person name="Gaikwad K."/>
            <person name="Singh A."/>
            <person name="Dalal V."/>
            <person name="Srivastava S."/>
            <person name="Dixit A."/>
            <person name="Pal A.K."/>
            <person name="Ghazi I.A."/>
            <person name="Yadav M."/>
            <person name="Pandit A."/>
            <person name="Bhargava A."/>
            <person name="Sureshbabu K."/>
            <person name="Batra K."/>
            <person name="Sharma T.R."/>
            <person name="Mohapatra T."/>
            <person name="Singh N.K."/>
            <person name="Messing J."/>
            <person name="Nelson A.B."/>
            <person name="Fuks G."/>
            <person name="Kavchok S."/>
            <person name="Keizer G."/>
            <person name="Linton E."/>
            <person name="Llaca V."/>
            <person name="Song R."/>
            <person name="Tanyolac B."/>
            <person name="Young S."/>
            <person name="Ho-Il K."/>
            <person name="Hahn J.H."/>
            <person name="Sangsakoo G."/>
            <person name="Vanavichit A."/>
            <person name="de Mattos Luiz.A.T."/>
            <person name="Zimmer P.D."/>
            <person name="Malone G."/>
            <person name="Dellagostin O."/>
            <person name="de Oliveira A.C."/>
            <person name="Bevan M."/>
            <person name="Bancroft I."/>
            <person name="Minx P."/>
            <person name="Cordum H."/>
            <person name="Wilson R."/>
            <person name="Cheng Z."/>
            <person name="Jin W."/>
            <person name="Jiang J."/>
            <person name="Leong S.A."/>
            <person name="Iwama H."/>
            <person name="Gojobori T."/>
            <person name="Itoh T."/>
            <person name="Niimura Y."/>
            <person name="Fujii Y."/>
            <person name="Habara T."/>
            <person name="Sakai H."/>
            <person name="Sato Y."/>
            <person name="Wilson G."/>
            <person name="Kumar K."/>
            <person name="McCouch S."/>
            <person name="Juretic N."/>
            <person name="Hoen D."/>
            <person name="Wright S."/>
            <person name="Bruskiewich R."/>
            <person name="Bureau T."/>
            <person name="Miyao A."/>
            <person name="Hirochika H."/>
            <person name="Nishikawa T."/>
            <person name="Kadowaki K."/>
            <person name="Sugiura M."/>
            <person name="Burr B."/>
            <person name="Sasaki T."/>
        </authorList>
    </citation>
    <scope>NUCLEOTIDE SEQUENCE [LARGE SCALE GENOMIC DNA]</scope>
    <source>
        <strain evidence="3">cv. Nipponbare</strain>
    </source>
</reference>
<evidence type="ECO:0000313" key="3">
    <source>
        <dbReference type="Proteomes" id="UP000000763"/>
    </source>
</evidence>
<reference evidence="3" key="2">
    <citation type="journal article" date="2008" name="Nucleic Acids Res.">
        <title>The rice annotation project database (RAP-DB): 2008 update.</title>
        <authorList>
            <consortium name="The rice annotation project (RAP)"/>
        </authorList>
    </citation>
    <scope>GENOME REANNOTATION</scope>
    <source>
        <strain evidence="3">cv. Nipponbare</strain>
    </source>
</reference>
<feature type="compositionally biased region" description="Gly residues" evidence="1">
    <location>
        <begin position="129"/>
        <end position="141"/>
    </location>
</feature>
<proteinExistence type="predicted"/>
<feature type="region of interest" description="Disordered" evidence="1">
    <location>
        <begin position="72"/>
        <end position="146"/>
    </location>
</feature>
<sequence length="288" mass="30806">MALPPIRSLSHLSFPLLHLTLHPSQSRWRGSPPLPPSLLDSTEGWECGGSNHHMPQWWQHGGLVVALPSLAPTSQSGRQRPSPPVPSQIRSEEGGPQRRCGGLMAALQSPSSHILDPADGGPPLPSHPAGGGGGVEGGGDTEGSWRHSPLLASTYQIWPMAALPSPLKSGQRGRGGGVALPSPPSPSQNPNPRSGWRRRAATGPHPWQPTYRPSTPVEAESHRARGRAAIQDSAQATARRFVFDPIDLLLRRAVLSHRLCAFSPDLEAKKPTRAVDRLIECSQPALIE</sequence>
<accession>Q67WH8</accession>
<name>Q67WH8_ORYSJ</name>
<dbReference type="EMBL" id="AP003571">
    <property type="protein sequence ID" value="BAD37491.1"/>
    <property type="molecule type" value="Genomic_DNA"/>
</dbReference>
<gene>
    <name evidence="2" type="primary">P0458E02.19</name>
</gene>
<feature type="region of interest" description="Disordered" evidence="1">
    <location>
        <begin position="166"/>
        <end position="226"/>
    </location>
</feature>